<keyword evidence="3" id="KW-1185">Reference proteome</keyword>
<proteinExistence type="predicted"/>
<comment type="caution">
    <text evidence="2">The sequence shown here is derived from an EMBL/GenBank/DDBJ whole genome shotgun (WGS) entry which is preliminary data.</text>
</comment>
<feature type="compositionally biased region" description="Low complexity" evidence="1">
    <location>
        <begin position="172"/>
        <end position="185"/>
    </location>
</feature>
<reference evidence="2 3" key="1">
    <citation type="journal article" date="2013" name="Nat. Commun.">
        <title>The evolution and pathogenic mechanisms of the rice sheath blight pathogen.</title>
        <authorList>
            <person name="Zheng A."/>
            <person name="Lin R."/>
            <person name="Xu L."/>
            <person name="Qin P."/>
            <person name="Tang C."/>
            <person name="Ai P."/>
            <person name="Zhang D."/>
            <person name="Liu Y."/>
            <person name="Sun Z."/>
            <person name="Feng H."/>
            <person name="Wang Y."/>
            <person name="Chen Y."/>
            <person name="Liang X."/>
            <person name="Fu R."/>
            <person name="Li Q."/>
            <person name="Zhang J."/>
            <person name="Yu X."/>
            <person name="Xie Z."/>
            <person name="Ding L."/>
            <person name="Guan P."/>
            <person name="Tang J."/>
            <person name="Liang Y."/>
            <person name="Wang S."/>
            <person name="Deng Q."/>
            <person name="Li S."/>
            <person name="Zhu J."/>
            <person name="Wang L."/>
            <person name="Liu H."/>
            <person name="Li P."/>
        </authorList>
    </citation>
    <scope>NUCLEOTIDE SEQUENCE [LARGE SCALE GENOMIC DNA]</scope>
    <source>
        <strain evidence="3">AG-1 IA</strain>
    </source>
</reference>
<feature type="region of interest" description="Disordered" evidence="1">
    <location>
        <begin position="156"/>
        <end position="185"/>
    </location>
</feature>
<evidence type="ECO:0000313" key="3">
    <source>
        <dbReference type="Proteomes" id="UP000011668"/>
    </source>
</evidence>
<dbReference type="EMBL" id="AFRT01000984">
    <property type="protein sequence ID" value="ELU41844.1"/>
    <property type="molecule type" value="Genomic_DNA"/>
</dbReference>
<name>L8WZR2_THACA</name>
<protein>
    <submittedName>
        <fullName evidence="2">Uncharacterized protein</fullName>
    </submittedName>
</protein>
<evidence type="ECO:0000313" key="2">
    <source>
        <dbReference type="EMBL" id="ELU41844.1"/>
    </source>
</evidence>
<dbReference type="HOGENOM" id="CLU_1251417_0_0_1"/>
<sequence>MAQVHPQPWKNCAQPTRFFVLFLTPPNRYATSAVYMNAVTPAPVHSTWTIPKAPHNSHPIPMYSIYSLASSTLLLIFSHSLCLQPCVEHHHLLFFKIFVTREQPFSSFLSYPRFCCPNPRNQLVNRSKSNLTRQGLHSRILHPCLVASSQALRPGTAPRSLLQSTPRSGLITRSSPSSSSAPSTRFRATNQLIAVPPSAMQGGSSPVCHKQIAVSSVYRVQ</sequence>
<evidence type="ECO:0000256" key="1">
    <source>
        <dbReference type="SAM" id="MobiDB-lite"/>
    </source>
</evidence>
<organism evidence="2 3">
    <name type="scientific">Thanatephorus cucumeris (strain AG1-IA)</name>
    <name type="common">Rice sheath blight fungus</name>
    <name type="synonym">Rhizoctonia solani</name>
    <dbReference type="NCBI Taxonomy" id="983506"/>
    <lineage>
        <taxon>Eukaryota</taxon>
        <taxon>Fungi</taxon>
        <taxon>Dikarya</taxon>
        <taxon>Basidiomycota</taxon>
        <taxon>Agaricomycotina</taxon>
        <taxon>Agaricomycetes</taxon>
        <taxon>Cantharellales</taxon>
        <taxon>Ceratobasidiaceae</taxon>
        <taxon>Rhizoctonia</taxon>
        <taxon>Rhizoctonia solani AG-1</taxon>
    </lineage>
</organism>
<dbReference type="Proteomes" id="UP000011668">
    <property type="component" value="Unassembled WGS sequence"/>
</dbReference>
<dbReference type="AlphaFoldDB" id="L8WZR2"/>
<accession>L8WZR2</accession>
<gene>
    <name evidence="2" type="ORF">AG1IA_04126</name>
</gene>